<feature type="transmembrane region" description="Helical" evidence="1">
    <location>
        <begin position="6"/>
        <end position="24"/>
    </location>
</feature>
<accession>A0ABR6S7S6</accession>
<organism evidence="2 3">
    <name type="scientific">Trichormus variabilis N2B</name>
    <dbReference type="NCBI Taxonomy" id="2681315"/>
    <lineage>
        <taxon>Bacteria</taxon>
        <taxon>Bacillati</taxon>
        <taxon>Cyanobacteriota</taxon>
        <taxon>Cyanophyceae</taxon>
        <taxon>Nostocales</taxon>
        <taxon>Nostocaceae</taxon>
        <taxon>Trichormus</taxon>
    </lineage>
</organism>
<protein>
    <submittedName>
        <fullName evidence="2">Uncharacterized protein</fullName>
    </submittedName>
</protein>
<comment type="caution">
    <text evidence="2">The sequence shown here is derived from an EMBL/GenBank/DDBJ whole genome shotgun (WGS) entry which is preliminary data.</text>
</comment>
<sequence length="193" mass="21926">MPDLRPHILLIIMSLLLVGISFWAGSDLLTKHLLALSYRTIDKLQADQLTQVILMMSFTVIDTQIEQDQSLTKVNINIGDSLLKTVEMEFPKSNFDEAAIAKTFGLYPQVKKINRNQPVTVNIPVALKAIKAEIKKEKEITFIEVITANKSLRKLSFVFPVTEINMIESMTAQVLKLQPQDVQELVRYQVRKS</sequence>
<dbReference type="Proteomes" id="UP000570851">
    <property type="component" value="Unassembled WGS sequence"/>
</dbReference>
<keyword evidence="1" id="KW-0472">Membrane</keyword>
<keyword evidence="1" id="KW-0812">Transmembrane</keyword>
<evidence type="ECO:0000256" key="1">
    <source>
        <dbReference type="SAM" id="Phobius"/>
    </source>
</evidence>
<keyword evidence="3" id="KW-1185">Reference proteome</keyword>
<gene>
    <name evidence="2" type="ORF">GNE12_10445</name>
</gene>
<keyword evidence="1" id="KW-1133">Transmembrane helix</keyword>
<reference evidence="2 3" key="1">
    <citation type="submission" date="2019-11" db="EMBL/GenBank/DDBJ databases">
        <title>Comparison of genomes from free-living endosymbiotic cyanobacteria isolated from Azolla.</title>
        <authorList>
            <person name="Thiel T."/>
            <person name="Pratte B."/>
        </authorList>
    </citation>
    <scope>NUCLEOTIDE SEQUENCE [LARGE SCALE GENOMIC DNA]</scope>
    <source>
        <strain evidence="2 3">N2B</strain>
    </source>
</reference>
<evidence type="ECO:0000313" key="2">
    <source>
        <dbReference type="EMBL" id="MBC1302333.1"/>
    </source>
</evidence>
<dbReference type="RefSeq" id="WP_011318270.1">
    <property type="nucleotide sequence ID" value="NZ_JACKZP010000032.1"/>
</dbReference>
<evidence type="ECO:0000313" key="3">
    <source>
        <dbReference type="Proteomes" id="UP000570851"/>
    </source>
</evidence>
<name>A0ABR6S7S6_ANAVA</name>
<dbReference type="EMBL" id="JACKZP010000032">
    <property type="protein sequence ID" value="MBC1302333.1"/>
    <property type="molecule type" value="Genomic_DNA"/>
</dbReference>
<dbReference type="GeneID" id="58724113"/>
<proteinExistence type="predicted"/>